<evidence type="ECO:0000256" key="2">
    <source>
        <dbReference type="ARBA" id="ARBA00013161"/>
    </source>
</evidence>
<dbReference type="Pfam" id="PF00579">
    <property type="entry name" value="tRNA-synt_1b"/>
    <property type="match status" value="1"/>
</dbReference>
<dbReference type="Gene3D" id="1.10.240.10">
    <property type="entry name" value="Tyrosyl-Transfer RNA Synthetase"/>
    <property type="match status" value="1"/>
</dbReference>
<keyword evidence="7 9" id="KW-0030">Aminoacyl-tRNA synthetase</keyword>
<comment type="similarity">
    <text evidence="1 9">Belongs to the class-I aminoacyl-tRNA synthetase family.</text>
</comment>
<protein>
    <recommendedName>
        <fullName evidence="2">tryptophan--tRNA ligase</fullName>
        <ecNumber evidence="2">6.1.1.2</ecNumber>
    </recommendedName>
    <alternativeName>
        <fullName evidence="8">Tryptophanyl-tRNA synthetase</fullName>
    </alternativeName>
</protein>
<evidence type="ECO:0000313" key="11">
    <source>
        <dbReference type="EMBL" id="KAK8233560.1"/>
    </source>
</evidence>
<keyword evidence="12" id="KW-1185">Reference proteome</keyword>
<keyword evidence="5 9" id="KW-0067">ATP-binding</keyword>
<evidence type="ECO:0000256" key="1">
    <source>
        <dbReference type="ARBA" id="ARBA00005594"/>
    </source>
</evidence>
<evidence type="ECO:0000256" key="10">
    <source>
        <dbReference type="SAM" id="MobiDB-lite"/>
    </source>
</evidence>
<sequence>MAEKQPTTTTGEPPSVAALSLAETATENPKKAAVEQEINPWDVAAATDENGNVLAFDYEAVSRKWNTKLIDEALLERFECVTGAKSHRWLRRGLFFSHRDLDLILNYYEQGRPFFLYTGRGPSSDSMHVGHTVPFEFTKWLQDVFDVPLVIMLTDDEKALFKDNLTFEETMKCARDNAKDIIAIGFDLKKTFIYSDLKFIGYDGGHMMLNAWEFSKLVTFNQVRGAFGFDASTNTGRIFFPMFQCVAAFATSYPFIWGDDPNSDFRNKKTAQIPCLIPCGIDQDPYFRLVRENSHRMKHPVPKPALIHSKFLTSLQGAGGKMSASIPNSAIFMSDTPKQIQKKINSHAFSGGQETVELHREKGGNPDVDVAYQYITYFEEDDEKIKKLYDGYKAGEVLTGEMKKECIKLMQDYVKGFQERRAAVTDDILKSYMTPRKLEWKGNPNPKKPEKKEAEKK</sequence>
<accession>A0ABR1YM39</accession>
<organism evidence="11 12">
    <name type="scientific">Phyllosticta capitalensis</name>
    <dbReference type="NCBI Taxonomy" id="121624"/>
    <lineage>
        <taxon>Eukaryota</taxon>
        <taxon>Fungi</taxon>
        <taxon>Dikarya</taxon>
        <taxon>Ascomycota</taxon>
        <taxon>Pezizomycotina</taxon>
        <taxon>Dothideomycetes</taxon>
        <taxon>Dothideomycetes incertae sedis</taxon>
        <taxon>Botryosphaeriales</taxon>
        <taxon>Phyllostictaceae</taxon>
        <taxon>Phyllosticta</taxon>
    </lineage>
</organism>
<dbReference type="NCBIfam" id="TIGR00233">
    <property type="entry name" value="trpS"/>
    <property type="match status" value="1"/>
</dbReference>
<feature type="region of interest" description="Disordered" evidence="10">
    <location>
        <begin position="436"/>
        <end position="457"/>
    </location>
</feature>
<comment type="caution">
    <text evidence="11">The sequence shown here is derived from an EMBL/GenBank/DDBJ whole genome shotgun (WGS) entry which is preliminary data.</text>
</comment>
<evidence type="ECO:0000256" key="5">
    <source>
        <dbReference type="ARBA" id="ARBA00022840"/>
    </source>
</evidence>
<dbReference type="Proteomes" id="UP001492380">
    <property type="component" value="Unassembled WGS sequence"/>
</dbReference>
<keyword evidence="6 9" id="KW-0648">Protein biosynthesis</keyword>
<dbReference type="CDD" id="cd00806">
    <property type="entry name" value="TrpRS_core"/>
    <property type="match status" value="1"/>
</dbReference>
<evidence type="ECO:0000256" key="7">
    <source>
        <dbReference type="ARBA" id="ARBA00023146"/>
    </source>
</evidence>
<evidence type="ECO:0000256" key="8">
    <source>
        <dbReference type="ARBA" id="ARBA00030268"/>
    </source>
</evidence>
<name>A0ABR1YM39_9PEZI</name>
<dbReference type="InterPro" id="IPR014729">
    <property type="entry name" value="Rossmann-like_a/b/a_fold"/>
</dbReference>
<proteinExistence type="inferred from homology"/>
<feature type="compositionally biased region" description="Basic and acidic residues" evidence="10">
    <location>
        <begin position="447"/>
        <end position="457"/>
    </location>
</feature>
<dbReference type="InterPro" id="IPR001412">
    <property type="entry name" value="aa-tRNA-synth_I_CS"/>
</dbReference>
<dbReference type="PRINTS" id="PR01039">
    <property type="entry name" value="TRNASYNTHTRP"/>
</dbReference>
<evidence type="ECO:0000256" key="3">
    <source>
        <dbReference type="ARBA" id="ARBA00022598"/>
    </source>
</evidence>
<dbReference type="EC" id="6.1.1.2" evidence="2"/>
<dbReference type="EMBL" id="JBBWRZ010000006">
    <property type="protein sequence ID" value="KAK8233560.1"/>
    <property type="molecule type" value="Genomic_DNA"/>
</dbReference>
<dbReference type="PANTHER" id="PTHR10055:SF1">
    <property type="entry name" value="TRYPTOPHAN--TRNA LIGASE, CYTOPLASMIC"/>
    <property type="match status" value="1"/>
</dbReference>
<dbReference type="InterPro" id="IPR002305">
    <property type="entry name" value="aa-tRNA-synth_Ic"/>
</dbReference>
<dbReference type="PROSITE" id="PS00178">
    <property type="entry name" value="AA_TRNA_LIGASE_I"/>
    <property type="match status" value="1"/>
</dbReference>
<reference evidence="11 12" key="1">
    <citation type="submission" date="2024-04" db="EMBL/GenBank/DDBJ databases">
        <title>Phyllosticta paracitricarpa is synonymous to the EU quarantine fungus P. citricarpa based on phylogenomic analyses.</title>
        <authorList>
            <consortium name="Lawrence Berkeley National Laboratory"/>
            <person name="Van Ingen-Buijs V.A."/>
            <person name="Van Westerhoven A.C."/>
            <person name="Haridas S."/>
            <person name="Skiadas P."/>
            <person name="Martin F."/>
            <person name="Groenewald J.Z."/>
            <person name="Crous P.W."/>
            <person name="Seidl M.F."/>
        </authorList>
    </citation>
    <scope>NUCLEOTIDE SEQUENCE [LARGE SCALE GENOMIC DNA]</scope>
    <source>
        <strain evidence="11 12">CBS 123374</strain>
    </source>
</reference>
<gene>
    <name evidence="11" type="ORF">HDK90DRAFT_466600</name>
</gene>
<dbReference type="SUPFAM" id="SSF52374">
    <property type="entry name" value="Nucleotidylyl transferase"/>
    <property type="match status" value="1"/>
</dbReference>
<evidence type="ECO:0000256" key="9">
    <source>
        <dbReference type="RuleBase" id="RU363036"/>
    </source>
</evidence>
<evidence type="ECO:0000256" key="6">
    <source>
        <dbReference type="ARBA" id="ARBA00022917"/>
    </source>
</evidence>
<dbReference type="Gene3D" id="3.40.50.620">
    <property type="entry name" value="HUPs"/>
    <property type="match status" value="1"/>
</dbReference>
<evidence type="ECO:0000313" key="12">
    <source>
        <dbReference type="Proteomes" id="UP001492380"/>
    </source>
</evidence>
<keyword evidence="4 9" id="KW-0547">Nucleotide-binding</keyword>
<dbReference type="PANTHER" id="PTHR10055">
    <property type="entry name" value="TRYPTOPHANYL-TRNA SYNTHETASE"/>
    <property type="match status" value="1"/>
</dbReference>
<dbReference type="InterPro" id="IPR002306">
    <property type="entry name" value="Trp-tRNA-ligase"/>
</dbReference>
<keyword evidence="3 9" id="KW-0436">Ligase</keyword>
<evidence type="ECO:0000256" key="4">
    <source>
        <dbReference type="ARBA" id="ARBA00022741"/>
    </source>
</evidence>